<dbReference type="EMBL" id="LSEF01000048">
    <property type="protein sequence ID" value="OAF16983.1"/>
    <property type="molecule type" value="Genomic_DNA"/>
</dbReference>
<dbReference type="GO" id="GO:0004820">
    <property type="term" value="F:glycine-tRNA ligase activity"/>
    <property type="evidence" value="ECO:0007669"/>
    <property type="project" value="UniProtKB-UniRule"/>
</dbReference>
<comment type="subunit">
    <text evidence="3 11">Tetramer of two alpha and two beta subunits.</text>
</comment>
<dbReference type="Pfam" id="PF05746">
    <property type="entry name" value="DALR_1"/>
    <property type="match status" value="1"/>
</dbReference>
<evidence type="ECO:0000259" key="12">
    <source>
        <dbReference type="Pfam" id="PF05746"/>
    </source>
</evidence>
<dbReference type="PRINTS" id="PR01045">
    <property type="entry name" value="TRNASYNTHGB"/>
</dbReference>
<dbReference type="GO" id="GO:0005829">
    <property type="term" value="C:cytosol"/>
    <property type="evidence" value="ECO:0007669"/>
    <property type="project" value="TreeGrafter"/>
</dbReference>
<keyword evidence="14" id="KW-1185">Reference proteome</keyword>
<evidence type="ECO:0000256" key="8">
    <source>
        <dbReference type="ARBA" id="ARBA00022917"/>
    </source>
</evidence>
<dbReference type="GO" id="GO:0004814">
    <property type="term" value="F:arginine-tRNA ligase activity"/>
    <property type="evidence" value="ECO:0007669"/>
    <property type="project" value="InterPro"/>
</dbReference>
<keyword evidence="9 11" id="KW-0030">Aminoacyl-tRNA synthetase</keyword>
<dbReference type="RefSeq" id="WP_063678687.1">
    <property type="nucleotide sequence ID" value="NZ_LSEF01000048.1"/>
</dbReference>
<dbReference type="GO" id="GO:0006426">
    <property type="term" value="P:glycyl-tRNA aminoacylation"/>
    <property type="evidence" value="ECO:0007669"/>
    <property type="project" value="UniProtKB-UniRule"/>
</dbReference>
<sequence length="703" mass="76944">MPDLLLELFSEEIPARMQAKAADDLRRMVTDKLVAEGLVYDGAKAFATPRRLALTVHGIPVRQPDLKEERRGPRVGGPEPAIQGFLKATGLSSLSEAKIQNDKKGDFYIALIEKPGRAAIDVLAEILPVIIRTFPWPKSMRWGVRSAKPGSLNWVRPLHAITATFGLETEEPDIVNFSVDGIEAGNTTYGHRFLAPAAFKVRRFEDYEAKLLNAKVVLDAERRKDAILTDAKQLAFAQGFDLVEDQNLLDEVAGLVEWPVVLMGSFDQEFLATPAEVIRATIRNNQKCFVVSDPKSTEKTGKLANKFILVANIEATDGGKTIIGGNERVIRARLSDAKFFYETDLKTRLEDRLPKFERIVFHEKLGTQAERIKRIERLAAELAPTVGADVVKAKRAAHLAKADLLTEVVGEFPEVQGLMGKYYALAQGEDASVAAACEEHYKPQGPADRVPTDPVSVAVALADKLDTLAGFWAIDEKPTGSKDPYALRRAALGVIRLIAENALRLSLSNVAASALAGLSVKPADAQKIPSDLLAFFADRLKVQLREQGARHDLVDAVFALGGQDDLLMIVRRVEALGKFLDTDDGKNLLAGTKRASNILSIEERKDKRTFDGAPDAGLYSLPEEKALAKAIGEVKAEASAAVAKEDFAAAMSAMAKLRPPVDAFFDKVRVNDEDAKVRENRLKLLNEIRSATRAVADFSKIQD</sequence>
<reference evidence="13 14" key="1">
    <citation type="submission" date="2016-02" db="EMBL/GenBank/DDBJ databases">
        <title>Draft genome sequence of the strain BR 10247T Bradyrhizobium neotropicale isolated from nodules of Centrolobium paraense.</title>
        <authorList>
            <person name="Simoes-Araujo J.L."/>
            <person name="Barauna A.C."/>
            <person name="Silva K."/>
            <person name="Zilli J.E."/>
        </authorList>
    </citation>
    <scope>NUCLEOTIDE SEQUENCE [LARGE SCALE GENOMIC DNA]</scope>
    <source>
        <strain evidence="13 14">BR 10247</strain>
    </source>
</reference>
<dbReference type="Pfam" id="PF02092">
    <property type="entry name" value="tRNA_synt_2f"/>
    <property type="match status" value="1"/>
</dbReference>
<protein>
    <recommendedName>
        <fullName evidence="11">Glycine--tRNA ligase beta subunit</fullName>
        <ecNumber evidence="11">6.1.1.14</ecNumber>
    </recommendedName>
    <alternativeName>
        <fullName evidence="11">Glycyl-tRNA synthetase beta subunit</fullName>
        <shortName evidence="11">GlyRS</shortName>
    </alternativeName>
</protein>
<name>A0A176ZAT3_9BRAD</name>
<accession>A0A176ZAT3</accession>
<dbReference type="InterPro" id="IPR006194">
    <property type="entry name" value="Gly-tRNA-synth_heterodimer"/>
</dbReference>
<dbReference type="Proteomes" id="UP000077173">
    <property type="component" value="Unassembled WGS sequence"/>
</dbReference>
<evidence type="ECO:0000313" key="14">
    <source>
        <dbReference type="Proteomes" id="UP000077173"/>
    </source>
</evidence>
<evidence type="ECO:0000256" key="5">
    <source>
        <dbReference type="ARBA" id="ARBA00022598"/>
    </source>
</evidence>
<keyword evidence="8 11" id="KW-0648">Protein biosynthesis</keyword>
<keyword evidence="4 11" id="KW-0963">Cytoplasm</keyword>
<evidence type="ECO:0000256" key="1">
    <source>
        <dbReference type="ARBA" id="ARBA00004496"/>
    </source>
</evidence>
<keyword evidence="5 11" id="KW-0436">Ligase</keyword>
<dbReference type="PROSITE" id="PS50861">
    <property type="entry name" value="AA_TRNA_LIGASE_II_GLYAB"/>
    <property type="match status" value="1"/>
</dbReference>
<feature type="domain" description="DALR anticodon binding" evidence="12">
    <location>
        <begin position="593"/>
        <end position="690"/>
    </location>
</feature>
<evidence type="ECO:0000313" key="13">
    <source>
        <dbReference type="EMBL" id="OAF16983.1"/>
    </source>
</evidence>
<dbReference type="InterPro" id="IPR008909">
    <property type="entry name" value="DALR_anticod-bd"/>
</dbReference>
<evidence type="ECO:0000256" key="10">
    <source>
        <dbReference type="ARBA" id="ARBA00047937"/>
    </source>
</evidence>
<dbReference type="NCBIfam" id="TIGR00211">
    <property type="entry name" value="glyS"/>
    <property type="match status" value="1"/>
</dbReference>
<evidence type="ECO:0000256" key="3">
    <source>
        <dbReference type="ARBA" id="ARBA00011209"/>
    </source>
</evidence>
<comment type="subcellular location">
    <subcellularLocation>
        <location evidence="1 11">Cytoplasm</location>
    </subcellularLocation>
</comment>
<evidence type="ECO:0000256" key="11">
    <source>
        <dbReference type="HAMAP-Rule" id="MF_00255"/>
    </source>
</evidence>
<dbReference type="AlphaFoldDB" id="A0A176ZAT3"/>
<evidence type="ECO:0000256" key="4">
    <source>
        <dbReference type="ARBA" id="ARBA00022490"/>
    </source>
</evidence>
<dbReference type="GO" id="GO:0006420">
    <property type="term" value="P:arginyl-tRNA aminoacylation"/>
    <property type="evidence" value="ECO:0007669"/>
    <property type="project" value="InterPro"/>
</dbReference>
<dbReference type="HAMAP" id="MF_00255">
    <property type="entry name" value="Gly_tRNA_synth_beta"/>
    <property type="match status" value="1"/>
</dbReference>
<comment type="caution">
    <text evidence="13">The sequence shown here is derived from an EMBL/GenBank/DDBJ whole genome shotgun (WGS) entry which is preliminary data.</text>
</comment>
<evidence type="ECO:0000256" key="2">
    <source>
        <dbReference type="ARBA" id="ARBA00008226"/>
    </source>
</evidence>
<keyword evidence="7 11" id="KW-0067">ATP-binding</keyword>
<evidence type="ECO:0000256" key="9">
    <source>
        <dbReference type="ARBA" id="ARBA00023146"/>
    </source>
</evidence>
<keyword evidence="6 11" id="KW-0547">Nucleotide-binding</keyword>
<dbReference type="PANTHER" id="PTHR30075:SF2">
    <property type="entry name" value="GLYCINE--TRNA LIGASE, CHLOROPLASTIC_MITOCHONDRIAL 2"/>
    <property type="match status" value="1"/>
</dbReference>
<dbReference type="InterPro" id="IPR015944">
    <property type="entry name" value="Gly-tRNA-synth_bsu"/>
</dbReference>
<dbReference type="SUPFAM" id="SSF109604">
    <property type="entry name" value="HD-domain/PDEase-like"/>
    <property type="match status" value="1"/>
</dbReference>
<organism evidence="13 14">
    <name type="scientific">Bradyrhizobium neotropicale</name>
    <dbReference type="NCBI Taxonomy" id="1497615"/>
    <lineage>
        <taxon>Bacteria</taxon>
        <taxon>Pseudomonadati</taxon>
        <taxon>Pseudomonadota</taxon>
        <taxon>Alphaproteobacteria</taxon>
        <taxon>Hyphomicrobiales</taxon>
        <taxon>Nitrobacteraceae</taxon>
        <taxon>Bradyrhizobium</taxon>
    </lineage>
</organism>
<gene>
    <name evidence="11" type="primary">glyS</name>
    <name evidence="13" type="ORF">AXW67_10945</name>
</gene>
<dbReference type="PANTHER" id="PTHR30075">
    <property type="entry name" value="GLYCYL-TRNA SYNTHETASE"/>
    <property type="match status" value="1"/>
</dbReference>
<dbReference type="GO" id="GO:0005524">
    <property type="term" value="F:ATP binding"/>
    <property type="evidence" value="ECO:0007669"/>
    <property type="project" value="UniProtKB-UniRule"/>
</dbReference>
<evidence type="ECO:0000256" key="7">
    <source>
        <dbReference type="ARBA" id="ARBA00022840"/>
    </source>
</evidence>
<evidence type="ECO:0000256" key="6">
    <source>
        <dbReference type="ARBA" id="ARBA00022741"/>
    </source>
</evidence>
<dbReference type="EC" id="6.1.1.14" evidence="11"/>
<comment type="similarity">
    <text evidence="2 11">Belongs to the class-II aminoacyl-tRNA synthetase family.</text>
</comment>
<proteinExistence type="inferred from homology"/>
<comment type="catalytic activity">
    <reaction evidence="10 11">
        <text>tRNA(Gly) + glycine + ATP = glycyl-tRNA(Gly) + AMP + diphosphate</text>
        <dbReference type="Rhea" id="RHEA:16013"/>
        <dbReference type="Rhea" id="RHEA-COMP:9664"/>
        <dbReference type="Rhea" id="RHEA-COMP:9683"/>
        <dbReference type="ChEBI" id="CHEBI:30616"/>
        <dbReference type="ChEBI" id="CHEBI:33019"/>
        <dbReference type="ChEBI" id="CHEBI:57305"/>
        <dbReference type="ChEBI" id="CHEBI:78442"/>
        <dbReference type="ChEBI" id="CHEBI:78522"/>
        <dbReference type="ChEBI" id="CHEBI:456215"/>
        <dbReference type="EC" id="6.1.1.14"/>
    </reaction>
</comment>